<evidence type="ECO:0000313" key="1">
    <source>
        <dbReference type="EMBL" id="TYG60542.1"/>
    </source>
</evidence>
<dbReference type="EMBL" id="CM017707">
    <property type="protein sequence ID" value="TYG60542.1"/>
    <property type="molecule type" value="Genomic_DNA"/>
</dbReference>
<gene>
    <name evidence="1" type="ORF">ES288_D07G076900v1</name>
</gene>
<name>A0A5D2BXJ8_GOSDA</name>
<reference evidence="1 2" key="1">
    <citation type="submission" date="2019-06" db="EMBL/GenBank/DDBJ databases">
        <title>WGS assembly of Gossypium darwinii.</title>
        <authorList>
            <person name="Chen Z.J."/>
            <person name="Sreedasyam A."/>
            <person name="Ando A."/>
            <person name="Song Q."/>
            <person name="De L."/>
            <person name="Hulse-Kemp A."/>
            <person name="Ding M."/>
            <person name="Ye W."/>
            <person name="Kirkbride R."/>
            <person name="Jenkins J."/>
            <person name="Plott C."/>
            <person name="Lovell J."/>
            <person name="Lin Y.-M."/>
            <person name="Vaughn R."/>
            <person name="Liu B."/>
            <person name="Li W."/>
            <person name="Simpson S."/>
            <person name="Scheffler B."/>
            <person name="Saski C."/>
            <person name="Grover C."/>
            <person name="Hu G."/>
            <person name="Conover J."/>
            <person name="Carlson J."/>
            <person name="Shu S."/>
            <person name="Boston L."/>
            <person name="Williams M."/>
            <person name="Peterson D."/>
            <person name="Mcgee K."/>
            <person name="Jones D."/>
            <person name="Wendel J."/>
            <person name="Stelly D."/>
            <person name="Grimwood J."/>
            <person name="Schmutz J."/>
        </authorList>
    </citation>
    <scope>NUCLEOTIDE SEQUENCE [LARGE SCALE GENOMIC DNA]</scope>
    <source>
        <strain evidence="1">1808015.09</strain>
    </source>
</reference>
<dbReference type="AlphaFoldDB" id="A0A5D2BXJ8"/>
<evidence type="ECO:0000313" key="2">
    <source>
        <dbReference type="Proteomes" id="UP000323506"/>
    </source>
</evidence>
<protein>
    <submittedName>
        <fullName evidence="1">Uncharacterized protein</fullName>
    </submittedName>
</protein>
<sequence>MVHHPQTTISSSRFLARGIYLSSQPHQSNARLGTHISSQILIFVPDPTRQHKPKLSNPRAAQMLLQVYEG</sequence>
<keyword evidence="2" id="KW-1185">Reference proteome</keyword>
<proteinExistence type="predicted"/>
<organism evidence="1 2">
    <name type="scientific">Gossypium darwinii</name>
    <name type="common">Darwin's cotton</name>
    <name type="synonym">Gossypium barbadense var. darwinii</name>
    <dbReference type="NCBI Taxonomy" id="34276"/>
    <lineage>
        <taxon>Eukaryota</taxon>
        <taxon>Viridiplantae</taxon>
        <taxon>Streptophyta</taxon>
        <taxon>Embryophyta</taxon>
        <taxon>Tracheophyta</taxon>
        <taxon>Spermatophyta</taxon>
        <taxon>Magnoliopsida</taxon>
        <taxon>eudicotyledons</taxon>
        <taxon>Gunneridae</taxon>
        <taxon>Pentapetalae</taxon>
        <taxon>rosids</taxon>
        <taxon>malvids</taxon>
        <taxon>Malvales</taxon>
        <taxon>Malvaceae</taxon>
        <taxon>Malvoideae</taxon>
        <taxon>Gossypium</taxon>
    </lineage>
</organism>
<accession>A0A5D2BXJ8</accession>
<dbReference type="Proteomes" id="UP000323506">
    <property type="component" value="Chromosome D07"/>
</dbReference>